<keyword evidence="5" id="KW-0347">Helicase</keyword>
<evidence type="ECO:0000256" key="3">
    <source>
        <dbReference type="ARBA" id="ARBA00023125"/>
    </source>
</evidence>
<keyword evidence="1" id="KW-0639">Primosome</keyword>
<evidence type="ECO:0000259" key="4">
    <source>
        <dbReference type="Pfam" id="PF00772"/>
    </source>
</evidence>
<gene>
    <name evidence="5" type="ORF">HNP63_001056</name>
</gene>
<evidence type="ECO:0000256" key="2">
    <source>
        <dbReference type="ARBA" id="ARBA00022705"/>
    </source>
</evidence>
<comment type="caution">
    <text evidence="5">The sequence shown here is derived from an EMBL/GenBank/DDBJ whole genome shotgun (WGS) entry which is preliminary data.</text>
</comment>
<dbReference type="GO" id="GO:0003677">
    <property type="term" value="F:DNA binding"/>
    <property type="evidence" value="ECO:0007669"/>
    <property type="project" value="UniProtKB-KW"/>
</dbReference>
<dbReference type="Pfam" id="PF00772">
    <property type="entry name" value="DnaB"/>
    <property type="match status" value="1"/>
</dbReference>
<feature type="domain" description="DNA helicase DnaB-like N-terminal" evidence="4">
    <location>
        <begin position="6"/>
        <end position="107"/>
    </location>
</feature>
<evidence type="ECO:0000313" key="6">
    <source>
        <dbReference type="Proteomes" id="UP000529652"/>
    </source>
</evidence>
<keyword evidence="2" id="KW-0235">DNA replication</keyword>
<dbReference type="InterPro" id="IPR007693">
    <property type="entry name" value="DNA_helicase_DnaB-like_N"/>
</dbReference>
<dbReference type="GO" id="GO:0005524">
    <property type="term" value="F:ATP binding"/>
    <property type="evidence" value="ECO:0007669"/>
    <property type="project" value="InterPro"/>
</dbReference>
<dbReference type="GO" id="GO:0003678">
    <property type="term" value="F:DNA helicase activity"/>
    <property type="evidence" value="ECO:0007669"/>
    <property type="project" value="InterPro"/>
</dbReference>
<sequence length="130" mass="15284">MDKLKLYNLDAEKNILASIFSDSSVIDIISVFLKKKEDFFYSLYGSIFQVMLDLFAKNIKIEPISVINKLEKLKIEIKDYNHDALIELASFYPFSKSVADYTRIVKDFSLRRKLITSLKNIILNLRRYFN</sequence>
<dbReference type="GO" id="GO:1990077">
    <property type="term" value="C:primosome complex"/>
    <property type="evidence" value="ECO:0007669"/>
    <property type="project" value="UniProtKB-KW"/>
</dbReference>
<proteinExistence type="predicted"/>
<dbReference type="GO" id="GO:0006269">
    <property type="term" value="P:DNA replication, synthesis of primer"/>
    <property type="evidence" value="ECO:0007669"/>
    <property type="project" value="UniProtKB-KW"/>
</dbReference>
<dbReference type="Gene3D" id="1.10.860.10">
    <property type="entry name" value="DNAb Helicase, Chain A"/>
    <property type="match status" value="1"/>
</dbReference>
<dbReference type="PANTHER" id="PTHR30153">
    <property type="entry name" value="REPLICATIVE DNA HELICASE DNAB"/>
    <property type="match status" value="1"/>
</dbReference>
<keyword evidence="5" id="KW-0067">ATP-binding</keyword>
<dbReference type="Proteomes" id="UP000529652">
    <property type="component" value="Unassembled WGS sequence"/>
</dbReference>
<keyword evidence="3" id="KW-0238">DNA-binding</keyword>
<organism evidence="5 6">
    <name type="scientific">Borreliella afzelii</name>
    <name type="common">Borrelia afzelii</name>
    <dbReference type="NCBI Taxonomy" id="29518"/>
    <lineage>
        <taxon>Bacteria</taxon>
        <taxon>Pseudomonadati</taxon>
        <taxon>Spirochaetota</taxon>
        <taxon>Spirochaetia</taxon>
        <taxon>Spirochaetales</taxon>
        <taxon>Borreliaceae</taxon>
        <taxon>Borreliella</taxon>
    </lineage>
</organism>
<evidence type="ECO:0000313" key="5">
    <source>
        <dbReference type="EMBL" id="MBB5141635.1"/>
    </source>
</evidence>
<protein>
    <submittedName>
        <fullName evidence="5">Replicative DNA helicase</fullName>
    </submittedName>
</protein>
<evidence type="ECO:0000256" key="1">
    <source>
        <dbReference type="ARBA" id="ARBA00022515"/>
    </source>
</evidence>
<dbReference type="SUPFAM" id="SSF48024">
    <property type="entry name" value="N-terminal domain of DnaB helicase"/>
    <property type="match status" value="1"/>
</dbReference>
<dbReference type="EMBL" id="JACHGM010000006">
    <property type="protein sequence ID" value="MBB5141635.1"/>
    <property type="molecule type" value="Genomic_DNA"/>
</dbReference>
<name>A0AB34Z399_BORAF</name>
<keyword evidence="5" id="KW-0378">Hydrolase</keyword>
<dbReference type="PANTHER" id="PTHR30153:SF2">
    <property type="entry name" value="REPLICATIVE DNA HELICASE"/>
    <property type="match status" value="1"/>
</dbReference>
<reference evidence="5 6" key="1">
    <citation type="submission" date="2020-08" db="EMBL/GenBank/DDBJ databases">
        <title>Genomic Encyclopedia of Type Strains, Phase IV (KMG-IV): sequencing the most valuable type-strain genomes for metagenomic binning, comparative biology and taxonomic classification.</title>
        <authorList>
            <person name="Goeker M."/>
        </authorList>
    </citation>
    <scope>NUCLEOTIDE SEQUENCE [LARGE SCALE GENOMIC DNA]</scope>
    <source>
        <strain evidence="5 6">DSM 10508</strain>
    </source>
</reference>
<dbReference type="AlphaFoldDB" id="A0AB34Z399"/>
<dbReference type="InterPro" id="IPR036185">
    <property type="entry name" value="DNA_heli_DnaB-like_N_sf"/>
</dbReference>
<accession>A0AB34Z399</accession>
<dbReference type="InterPro" id="IPR016136">
    <property type="entry name" value="DNA_helicase_N/primase_C"/>
</dbReference>
<keyword evidence="5" id="KW-0547">Nucleotide-binding</keyword>
<dbReference type="GO" id="GO:0005829">
    <property type="term" value="C:cytosol"/>
    <property type="evidence" value="ECO:0007669"/>
    <property type="project" value="TreeGrafter"/>
</dbReference>
<dbReference type="RefSeq" id="WP_183227396.1">
    <property type="nucleotide sequence ID" value="NZ_CAXOVT010000003.1"/>
</dbReference>